<feature type="compositionally biased region" description="Basic and acidic residues" evidence="1">
    <location>
        <begin position="730"/>
        <end position="749"/>
    </location>
</feature>
<dbReference type="AlphaFoldDB" id="A0A286U922"/>
<feature type="compositionally biased region" description="Basic and acidic residues" evidence="1">
    <location>
        <begin position="954"/>
        <end position="970"/>
    </location>
</feature>
<dbReference type="OrthoDB" id="298939at2759"/>
<evidence type="ECO:0000256" key="1">
    <source>
        <dbReference type="SAM" id="MobiDB-lite"/>
    </source>
</evidence>
<feature type="region of interest" description="Disordered" evidence="1">
    <location>
        <begin position="1037"/>
        <end position="1086"/>
    </location>
</feature>
<feature type="region of interest" description="Disordered" evidence="1">
    <location>
        <begin position="924"/>
        <end position="993"/>
    </location>
</feature>
<feature type="compositionally biased region" description="Basic residues" evidence="1">
    <location>
        <begin position="1037"/>
        <end position="1047"/>
    </location>
</feature>
<evidence type="ECO:0008006" key="4">
    <source>
        <dbReference type="Google" id="ProtNLM"/>
    </source>
</evidence>
<name>A0A286U922_9AGAM</name>
<evidence type="ECO:0000313" key="3">
    <source>
        <dbReference type="Proteomes" id="UP000217199"/>
    </source>
</evidence>
<reference evidence="2 3" key="1">
    <citation type="journal article" date="2017" name="Mol. Ecol.">
        <title>Comparative and population genomic landscape of Phellinus noxius: A hypervariable fungus causing root rot in trees.</title>
        <authorList>
            <person name="Chung C.L."/>
            <person name="Lee T.J."/>
            <person name="Akiba M."/>
            <person name="Lee H.H."/>
            <person name="Kuo T.H."/>
            <person name="Liu D."/>
            <person name="Ke H.M."/>
            <person name="Yokoi T."/>
            <person name="Roa M.B."/>
            <person name="Lu M.J."/>
            <person name="Chang Y.Y."/>
            <person name="Ann P.J."/>
            <person name="Tsai J.N."/>
            <person name="Chen C.Y."/>
            <person name="Tzean S.S."/>
            <person name="Ota Y."/>
            <person name="Hattori T."/>
            <person name="Sahashi N."/>
            <person name="Liou R.F."/>
            <person name="Kikuchi T."/>
            <person name="Tsai I.J."/>
        </authorList>
    </citation>
    <scope>NUCLEOTIDE SEQUENCE [LARGE SCALE GENOMIC DNA]</scope>
    <source>
        <strain evidence="2 3">FFPRI411160</strain>
    </source>
</reference>
<protein>
    <recommendedName>
        <fullName evidence="4">Arrestin-like N-terminal domain-containing protein</fullName>
    </recommendedName>
</protein>
<feature type="compositionally biased region" description="Polar residues" evidence="1">
    <location>
        <begin position="924"/>
        <end position="933"/>
    </location>
</feature>
<dbReference type="EMBL" id="NBII01000008">
    <property type="protein sequence ID" value="PAV16082.1"/>
    <property type="molecule type" value="Genomic_DNA"/>
</dbReference>
<feature type="compositionally biased region" description="Polar residues" evidence="1">
    <location>
        <begin position="526"/>
        <end position="536"/>
    </location>
</feature>
<feature type="region of interest" description="Disordered" evidence="1">
    <location>
        <begin position="717"/>
        <end position="752"/>
    </location>
</feature>
<feature type="region of interest" description="Disordered" evidence="1">
    <location>
        <begin position="886"/>
        <end position="909"/>
    </location>
</feature>
<feature type="compositionally biased region" description="Basic and acidic residues" evidence="1">
    <location>
        <begin position="580"/>
        <end position="594"/>
    </location>
</feature>
<dbReference type="InterPro" id="IPR014752">
    <property type="entry name" value="Arrestin-like_C"/>
</dbReference>
<proteinExistence type="predicted"/>
<accession>A0A286U922</accession>
<feature type="compositionally biased region" description="Basic and acidic residues" evidence="1">
    <location>
        <begin position="977"/>
        <end position="992"/>
    </location>
</feature>
<dbReference type="STRING" id="2282107.A0A286U922"/>
<keyword evidence="3" id="KW-1185">Reference proteome</keyword>
<feature type="region of interest" description="Disordered" evidence="1">
    <location>
        <begin position="580"/>
        <end position="619"/>
    </location>
</feature>
<evidence type="ECO:0000313" key="2">
    <source>
        <dbReference type="EMBL" id="PAV16082.1"/>
    </source>
</evidence>
<organism evidence="2 3">
    <name type="scientific">Pyrrhoderma noxium</name>
    <dbReference type="NCBI Taxonomy" id="2282107"/>
    <lineage>
        <taxon>Eukaryota</taxon>
        <taxon>Fungi</taxon>
        <taxon>Dikarya</taxon>
        <taxon>Basidiomycota</taxon>
        <taxon>Agaricomycotina</taxon>
        <taxon>Agaricomycetes</taxon>
        <taxon>Hymenochaetales</taxon>
        <taxon>Hymenochaetaceae</taxon>
        <taxon>Pyrrhoderma</taxon>
    </lineage>
</organism>
<comment type="caution">
    <text evidence="2">The sequence shown here is derived from an EMBL/GenBank/DDBJ whole genome shotgun (WGS) entry which is preliminary data.</text>
</comment>
<dbReference type="InParanoid" id="A0A286U922"/>
<feature type="compositionally biased region" description="Polar residues" evidence="1">
    <location>
        <begin position="1053"/>
        <end position="1073"/>
    </location>
</feature>
<feature type="region of interest" description="Disordered" evidence="1">
    <location>
        <begin position="526"/>
        <end position="548"/>
    </location>
</feature>
<gene>
    <name evidence="2" type="ORF">PNOK_0770200</name>
</gene>
<dbReference type="Proteomes" id="UP000217199">
    <property type="component" value="Unassembled WGS sequence"/>
</dbReference>
<sequence length="1114" mass="121839">MARPEPMNAMPRHSKAKVSLSFPDTVFVAGGYLTGKMELECKAERGLGISDIKVELFAIQELTSKYHSATSTFLHLTRFFQGPGLPPSNAVHAYPSESDDETLPVDYYTARKGITTFFFRFPLPYSTPASIDFSKGLAKLKYEVRASAGISWRNERQRIMERQEVKVAEIPKGTSDSIHTVVGENGKIWVQGRVINPFVVAGRDVCIELLAKNHSNLRNSNLTLNLIQHLCLPNITEAHNTLQLSNVLLSVPFKGPEYIVEPGTEGVANLVFTVPKNASSMRPGRMNSGDEDDGPREIESLFSVECKIELKFDMGFGNKDITLELPISVTHPNSMSSYADQLSPVGNIPRSISSSPNISSAQASPRLGYEANMFAPMYMSPPISPAPYLPHQPWLQTPPPQHVLQNPYFSSLSPPPLPQGYLIRSSSADPYVAQQLPISLLIQHDQPSPTVDPDTSQASILPVLNNLEPEVGKGERASRISAHLRLSSRNRSVSPQSHRFPVNAMATVSGSPGTSKIKQLQLAQPVTAYSPTQQSDSHNESDAQLLSPRPILIHKQSFTIDHGTMKSDRVLDLERMAAEELPKDDKKGHERDKTLPSPPSVSESDISRKDFPPEPTLSPLIVRTRPDIWNRESGLAALEEKLLEQVGTRKMDPQRHADVRTVMPITIPASNGAKYEPLNDSAISSLALGADSPVLAPQMQKPEVGHSENDLATFMNPIGASSEGNSIHITTRDSKEKDKEKEKKSEASKLRKAATNRVAAWLGGISSASPPPTDPTPLAVDDPISPIAMVSPSVEVGTHPLLRSSPIRIASTVTGPTEDVIPRRSSGFVLQVAKDSSSTFIPQDESLDHPQTPTIKTVNAAESLPPASPVVNNQTPPVKPVLRRLLDRPDHNLQNPAAKYDIRSARGGRGGKVTSVVALWSSLSPNQSITPNPKQEDPPRKSGAFSPQLTRPRPSHEPANQHRQQREALNRKGKRSHTNETPDKNTDNDNTHVHVNVADLTTRRAKLIKSSSVPAILSSSLATPILSSTASLARPINHHNHHNHQHDHLHQQSYPKQSYPQTPVMQPSTSSKAELSIPDTPRQAPVKTSAVGELAFGQARLKDLIKKYQQGFGQ</sequence>
<dbReference type="Gene3D" id="2.60.40.640">
    <property type="match status" value="1"/>
</dbReference>